<sequence>MNNLLKVLLGIVGVVIAGVVILVIIFKIEMAPDSAKEEEIINDANQYLHDHFSEGYEVYDALYDNMGNFEFEYAAKVRNTKNGVNFLIYRLSTTGTLVDSYVAEKWTKELENNTRNYLNDHFPQMHIYHASIGRGIGKNLGIDPERAGSYKENGDSVKPHINIMVSREHSEHDEEKLNDFISYLKNEEKIEHGTVALSYMTEKGEIIETEI</sequence>
<keyword evidence="1" id="KW-1133">Transmembrane helix</keyword>
<organism evidence="2 3">
    <name type="scientific">Aquibacillus koreensis</name>
    <dbReference type="NCBI Taxonomy" id="279446"/>
    <lineage>
        <taxon>Bacteria</taxon>
        <taxon>Bacillati</taxon>
        <taxon>Bacillota</taxon>
        <taxon>Bacilli</taxon>
        <taxon>Bacillales</taxon>
        <taxon>Bacillaceae</taxon>
        <taxon>Aquibacillus</taxon>
    </lineage>
</organism>
<evidence type="ECO:0000313" key="2">
    <source>
        <dbReference type="EMBL" id="MDC3419477.1"/>
    </source>
</evidence>
<dbReference type="Proteomes" id="UP001145072">
    <property type="component" value="Unassembled WGS sequence"/>
</dbReference>
<dbReference type="EMBL" id="JAMQJZ010000002">
    <property type="protein sequence ID" value="MDC3419477.1"/>
    <property type="molecule type" value="Genomic_DNA"/>
</dbReference>
<feature type="transmembrane region" description="Helical" evidence="1">
    <location>
        <begin position="6"/>
        <end position="26"/>
    </location>
</feature>
<evidence type="ECO:0000313" key="3">
    <source>
        <dbReference type="Proteomes" id="UP001145072"/>
    </source>
</evidence>
<evidence type="ECO:0000256" key="1">
    <source>
        <dbReference type="SAM" id="Phobius"/>
    </source>
</evidence>
<dbReference type="AlphaFoldDB" id="A0A9X3WGS4"/>
<reference evidence="2" key="1">
    <citation type="submission" date="2022-06" db="EMBL/GenBank/DDBJ databases">
        <title>Aquibacillus sp. a new bacterium isolated from soil saline samples.</title>
        <authorList>
            <person name="Galisteo C."/>
            <person name="De La Haba R."/>
            <person name="Sanchez-Porro C."/>
            <person name="Ventosa A."/>
        </authorList>
    </citation>
    <scope>NUCLEOTIDE SEQUENCE</scope>
    <source>
        <strain evidence="2">JCM 12387</strain>
    </source>
</reference>
<keyword evidence="1" id="KW-0472">Membrane</keyword>
<name>A0A9X3WGS4_9BACI</name>
<protein>
    <submittedName>
        <fullName evidence="2">Uncharacterized protein</fullName>
    </submittedName>
</protein>
<keyword evidence="3" id="KW-1185">Reference proteome</keyword>
<keyword evidence="1" id="KW-0812">Transmembrane</keyword>
<gene>
    <name evidence="2" type="ORF">NC661_03760</name>
</gene>
<accession>A0A9X3WGS4</accession>
<proteinExistence type="predicted"/>
<comment type="caution">
    <text evidence="2">The sequence shown here is derived from an EMBL/GenBank/DDBJ whole genome shotgun (WGS) entry which is preliminary data.</text>
</comment>
<dbReference type="RefSeq" id="WP_259869690.1">
    <property type="nucleotide sequence ID" value="NZ_JAMQJZ010000002.1"/>
</dbReference>